<feature type="region of interest" description="Disordered" evidence="1">
    <location>
        <begin position="134"/>
        <end position="244"/>
    </location>
</feature>
<feature type="non-terminal residue" evidence="2">
    <location>
        <position position="244"/>
    </location>
</feature>
<feature type="compositionally biased region" description="Basic residues" evidence="1">
    <location>
        <begin position="175"/>
        <end position="204"/>
    </location>
</feature>
<feature type="compositionally biased region" description="Gly residues" evidence="1">
    <location>
        <begin position="145"/>
        <end position="157"/>
    </location>
</feature>
<organism evidence="2 3">
    <name type="scientific">Prorocentrum cordatum</name>
    <dbReference type="NCBI Taxonomy" id="2364126"/>
    <lineage>
        <taxon>Eukaryota</taxon>
        <taxon>Sar</taxon>
        <taxon>Alveolata</taxon>
        <taxon>Dinophyceae</taxon>
        <taxon>Prorocentrales</taxon>
        <taxon>Prorocentraceae</taxon>
        <taxon>Prorocentrum</taxon>
    </lineage>
</organism>
<name>A0ABN9YDN6_9DINO</name>
<comment type="caution">
    <text evidence="2">The sequence shown here is derived from an EMBL/GenBank/DDBJ whole genome shotgun (WGS) entry which is preliminary data.</text>
</comment>
<feature type="compositionally biased region" description="Basic residues" evidence="1">
    <location>
        <begin position="1"/>
        <end position="15"/>
    </location>
</feature>
<evidence type="ECO:0000256" key="1">
    <source>
        <dbReference type="SAM" id="MobiDB-lite"/>
    </source>
</evidence>
<dbReference type="EMBL" id="CAUYUJ010022490">
    <property type="protein sequence ID" value="CAK0910918.1"/>
    <property type="molecule type" value="Genomic_DNA"/>
</dbReference>
<keyword evidence="3" id="KW-1185">Reference proteome</keyword>
<feature type="compositionally biased region" description="Gly residues" evidence="1">
    <location>
        <begin position="20"/>
        <end position="29"/>
    </location>
</feature>
<feature type="region of interest" description="Disordered" evidence="1">
    <location>
        <begin position="1"/>
        <end position="30"/>
    </location>
</feature>
<evidence type="ECO:0000313" key="2">
    <source>
        <dbReference type="EMBL" id="CAK0910918.1"/>
    </source>
</evidence>
<sequence>PPGLAARRRARHGRRAAGAGPPGRRGGGAAVALRGRAAAALGRRPAAALVLARVAPAVREQGLEPRGGGCPAGALRRLAAAGVPGAREEVRAAGSRPGLPPGQLGRGCRAGRALLVHGAAGHLGQLGWPGHAVRGAPGAARPSTDGGGGRCLGGPRRGGAPPRRPRVVADPAGQHRQRRRGRRGGGRRRRGPLRLRGAGRRPRRGAAAGRAPDRAGRRKHREPGVPRGARAHAVGLSRRGEGGG</sequence>
<evidence type="ECO:0000313" key="3">
    <source>
        <dbReference type="Proteomes" id="UP001189429"/>
    </source>
</evidence>
<protein>
    <submittedName>
        <fullName evidence="2">Uncharacterized protein</fullName>
    </submittedName>
</protein>
<proteinExistence type="predicted"/>
<feature type="non-terminal residue" evidence="2">
    <location>
        <position position="1"/>
    </location>
</feature>
<gene>
    <name evidence="2" type="ORF">PCOR1329_LOCUS84955</name>
</gene>
<reference evidence="2" key="1">
    <citation type="submission" date="2023-10" db="EMBL/GenBank/DDBJ databases">
        <authorList>
            <person name="Chen Y."/>
            <person name="Shah S."/>
            <person name="Dougan E. K."/>
            <person name="Thang M."/>
            <person name="Chan C."/>
        </authorList>
    </citation>
    <scope>NUCLEOTIDE SEQUENCE [LARGE SCALE GENOMIC DNA]</scope>
</reference>
<dbReference type="Proteomes" id="UP001189429">
    <property type="component" value="Unassembled WGS sequence"/>
</dbReference>
<accession>A0ABN9YDN6</accession>